<dbReference type="SUPFAM" id="SSF51338">
    <property type="entry name" value="Composite domain of metallo-dependent hydrolases"/>
    <property type="match status" value="1"/>
</dbReference>
<feature type="chain" id="PRO_5010233045" evidence="2">
    <location>
        <begin position="23"/>
        <end position="1061"/>
    </location>
</feature>
<dbReference type="PANTHER" id="PTHR36842:SF1">
    <property type="entry name" value="PROTEIN TOLB"/>
    <property type="match status" value="1"/>
</dbReference>
<dbReference type="OrthoDB" id="9758793at2"/>
<accession>A0A1S1N311</accession>
<dbReference type="Gene3D" id="2.30.40.10">
    <property type="entry name" value="Urease, subunit C, domain 1"/>
    <property type="match status" value="2"/>
</dbReference>
<feature type="signal peptide" evidence="2">
    <location>
        <begin position="1"/>
        <end position="22"/>
    </location>
</feature>
<dbReference type="InterPro" id="IPR011059">
    <property type="entry name" value="Metal-dep_hydrolase_composite"/>
</dbReference>
<dbReference type="GO" id="GO:0016810">
    <property type="term" value="F:hydrolase activity, acting on carbon-nitrogen (but not peptide) bonds"/>
    <property type="evidence" value="ECO:0007669"/>
    <property type="project" value="InterPro"/>
</dbReference>
<dbReference type="PANTHER" id="PTHR36842">
    <property type="entry name" value="PROTEIN TOLB HOMOLOG"/>
    <property type="match status" value="1"/>
</dbReference>
<keyword evidence="5" id="KW-1185">Reference proteome</keyword>
<dbReference type="Proteomes" id="UP000180253">
    <property type="component" value="Unassembled WGS sequence"/>
</dbReference>
<dbReference type="SUPFAM" id="SSF69304">
    <property type="entry name" value="Tricorn protease N-terminal domain"/>
    <property type="match status" value="2"/>
</dbReference>
<reference evidence="4 5" key="1">
    <citation type="submission" date="2016-10" db="EMBL/GenBank/DDBJ databases">
        <title>Pseudoalteromonas amylolytica sp. nov., isolated from the surface seawater.</title>
        <authorList>
            <person name="Wu Y.-H."/>
            <person name="Cheng H."/>
            <person name="Jin X.-B."/>
            <person name="Wang C.-S."/>
            <person name="Xu X.-W."/>
        </authorList>
    </citation>
    <scope>NUCLEOTIDE SEQUENCE [LARGE SCALE GENOMIC DNA]</scope>
    <source>
        <strain evidence="4 5">JCM 12483</strain>
    </source>
</reference>
<keyword evidence="4" id="KW-0378">Hydrolase</keyword>
<dbReference type="Pfam" id="PF01979">
    <property type="entry name" value="Amidohydro_1"/>
    <property type="match status" value="1"/>
</dbReference>
<protein>
    <submittedName>
        <fullName evidence="4">Amidohydrolase</fullName>
    </submittedName>
</protein>
<dbReference type="EMBL" id="MNAN01000035">
    <property type="protein sequence ID" value="OHU93842.1"/>
    <property type="molecule type" value="Genomic_DNA"/>
</dbReference>
<feature type="domain" description="Amidohydrolase-related" evidence="3">
    <location>
        <begin position="708"/>
        <end position="1041"/>
    </location>
</feature>
<dbReference type="Pfam" id="PF07676">
    <property type="entry name" value="PD40"/>
    <property type="match status" value="3"/>
</dbReference>
<organism evidence="4 5">
    <name type="scientific">Pseudoalteromonas byunsanensis</name>
    <dbReference type="NCBI Taxonomy" id="327939"/>
    <lineage>
        <taxon>Bacteria</taxon>
        <taxon>Pseudomonadati</taxon>
        <taxon>Pseudomonadota</taxon>
        <taxon>Gammaproteobacteria</taxon>
        <taxon>Alteromonadales</taxon>
        <taxon>Pseudoalteromonadaceae</taxon>
        <taxon>Pseudoalteromonas</taxon>
    </lineage>
</organism>
<dbReference type="InterPro" id="IPR032466">
    <property type="entry name" value="Metal_Hydrolase"/>
</dbReference>
<dbReference type="RefSeq" id="WP_070993135.1">
    <property type="nucleotide sequence ID" value="NZ_CBCSHD010000004.1"/>
</dbReference>
<evidence type="ECO:0000259" key="3">
    <source>
        <dbReference type="Pfam" id="PF01979"/>
    </source>
</evidence>
<dbReference type="Gene3D" id="2.120.10.30">
    <property type="entry name" value="TolB, C-terminal domain"/>
    <property type="match status" value="3"/>
</dbReference>
<sequence length="1061" mass="117292">MKKQLYSALSLSIALALGTSSAAINATEDKSQKWQVDAPQGEFLDAKISVTQGTWMNVDVSPDGKTLVFDLLGDIYSMPISGGEAKQLTSDIGWQMQPRFSPDGKHIAFTSDQGGGDNIWLMNADGSEQKAVTNETFRLLNSPAWSPDGDFLVARKHFTASRSLGAGEVWMYHKSGGSGVQLTKRENDQKDLGEPAFSPDGRYVYFSHDATPGKTFHYSKDSVAGIYKIKRFDRETGEIKVILSGMGGAIRPTPSPDGKTLAYVKRDDFQSSLYLYDLESGKETKLYGNLERDMQETWAIHGVYPTMAWTPDNESIVFWAGGKIHKVAVDDQSFETIEFSVNTSKKVQKALRFAQDIDQTQFDVKMLRNVQVSPNGKTAVFEAMGHIYSRDLASGKVKRLTKQSDHFEFFPQFSRDGKKIVYTTWDDNEQGSVRVVSASGGKGKVLTKEPGKYVEPTFSPDGKTVVFRKTRGSSILAPEWSLKPGLYQVSSNGGEAELISEDGYQAQFADSNDVIYVMAQGKNPELRSIELDTKKSRTLYDAEHATEYRVSPDGKYLAFAERFKVFVTPFVQTGKTISISPSDKQFPVQQLSVRAGENISWSAKGDKLYWSLGPELYHASLDGMFDIKQDKDADFKVKSGTDIGFKQDMAEPKGMIALTGATIITMQGEKVIENGVVLTDGKHIKSVGSAAEVAIPKGAQVIDVTGKTIMPGLVDVHAHGAQASDEIIPEQNWKNLAGLSLGVTTIHDPSNDTTEIFAASEMQKAGKIVAPRIFSTGTILYGANVPGYTAHIDSLDDAKFHLERLQKVGAFSVKSYNQPRREQRQQVVEAAREMGMMVMPEGGSLLQHNLTMVVDGHTGVEHSIPVANIYDDVKQLWSQTEVGYTPTLGVAYGGIWGENYWYDKTDVWNHPRLSKFVPKNQLLPRSMRRIKSPEHHYNHVNNARVAKELQDLGILVNLGAHGQREGLAAHWEIWMFAQGGMTPHEALRAATLDSAKYVGLDKHIGSIEAGKLADLVVLDSNPLKNIRDTDKVAYTMINGRLFDAETMNEVGKKERDKLFFE</sequence>
<evidence type="ECO:0000256" key="2">
    <source>
        <dbReference type="SAM" id="SignalP"/>
    </source>
</evidence>
<evidence type="ECO:0000256" key="1">
    <source>
        <dbReference type="ARBA" id="ARBA00009820"/>
    </source>
</evidence>
<evidence type="ECO:0000313" key="4">
    <source>
        <dbReference type="EMBL" id="OHU93842.1"/>
    </source>
</evidence>
<dbReference type="SUPFAM" id="SSF51556">
    <property type="entry name" value="Metallo-dependent hydrolases"/>
    <property type="match status" value="1"/>
</dbReference>
<dbReference type="STRING" id="327939.BIW53_16440"/>
<dbReference type="Gene3D" id="3.20.20.140">
    <property type="entry name" value="Metal-dependent hydrolases"/>
    <property type="match status" value="2"/>
</dbReference>
<proteinExistence type="inferred from homology"/>
<evidence type="ECO:0000313" key="5">
    <source>
        <dbReference type="Proteomes" id="UP000180253"/>
    </source>
</evidence>
<dbReference type="AlphaFoldDB" id="A0A1S1N311"/>
<dbReference type="Pfam" id="PF26549">
    <property type="entry name" value="Tricorn_N"/>
    <property type="match status" value="1"/>
</dbReference>
<dbReference type="InterPro" id="IPR011042">
    <property type="entry name" value="6-blade_b-propeller_TolB-like"/>
</dbReference>
<name>A0A1S1N311_9GAMM</name>
<comment type="caution">
    <text evidence="4">The sequence shown here is derived from an EMBL/GenBank/DDBJ whole genome shotgun (WGS) entry which is preliminary data.</text>
</comment>
<comment type="similarity">
    <text evidence="1">Belongs to the TolB family.</text>
</comment>
<keyword evidence="2" id="KW-0732">Signal</keyword>
<dbReference type="InterPro" id="IPR011659">
    <property type="entry name" value="WD40"/>
</dbReference>
<dbReference type="InterPro" id="IPR006680">
    <property type="entry name" value="Amidohydro-rel"/>
</dbReference>
<gene>
    <name evidence="4" type="ORF">BIW53_16440</name>
</gene>